<evidence type="ECO:0000259" key="5">
    <source>
        <dbReference type="PROSITE" id="PS50931"/>
    </source>
</evidence>
<accession>A0A8J3YQB8</accession>
<keyword evidence="4" id="KW-0804">Transcription</keyword>
<dbReference type="Gene3D" id="3.40.190.10">
    <property type="entry name" value="Periplasmic binding protein-like II"/>
    <property type="match status" value="2"/>
</dbReference>
<dbReference type="InterPro" id="IPR036388">
    <property type="entry name" value="WH-like_DNA-bd_sf"/>
</dbReference>
<dbReference type="SUPFAM" id="SSF46785">
    <property type="entry name" value="Winged helix' DNA-binding domain"/>
    <property type="match status" value="1"/>
</dbReference>
<evidence type="ECO:0000256" key="3">
    <source>
        <dbReference type="ARBA" id="ARBA00023125"/>
    </source>
</evidence>
<dbReference type="InterPro" id="IPR005119">
    <property type="entry name" value="LysR_subst-bd"/>
</dbReference>
<dbReference type="AlphaFoldDB" id="A0A8J3YQB8"/>
<keyword evidence="3" id="KW-0238">DNA-binding</keyword>
<protein>
    <submittedName>
        <fullName evidence="6">LysR family transcriptional regulator</fullName>
    </submittedName>
</protein>
<evidence type="ECO:0000313" key="7">
    <source>
        <dbReference type="Proteomes" id="UP000619260"/>
    </source>
</evidence>
<dbReference type="FunFam" id="1.10.10.10:FF:000001">
    <property type="entry name" value="LysR family transcriptional regulator"/>
    <property type="match status" value="1"/>
</dbReference>
<dbReference type="PANTHER" id="PTHR30346:SF29">
    <property type="entry name" value="LYSR SUBSTRATE-BINDING"/>
    <property type="match status" value="1"/>
</dbReference>
<comment type="similarity">
    <text evidence="1">Belongs to the LysR transcriptional regulatory family.</text>
</comment>
<dbReference type="Proteomes" id="UP000619260">
    <property type="component" value="Unassembled WGS sequence"/>
</dbReference>
<name>A0A8J3YQB8_9ACTN</name>
<dbReference type="GO" id="GO:0003700">
    <property type="term" value="F:DNA-binding transcription factor activity"/>
    <property type="evidence" value="ECO:0007669"/>
    <property type="project" value="InterPro"/>
</dbReference>
<gene>
    <name evidence="6" type="ORF">Val02_49460</name>
</gene>
<dbReference type="Gene3D" id="1.10.10.10">
    <property type="entry name" value="Winged helix-like DNA-binding domain superfamily/Winged helix DNA-binding domain"/>
    <property type="match status" value="1"/>
</dbReference>
<dbReference type="InterPro" id="IPR000847">
    <property type="entry name" value="LysR_HTH_N"/>
</dbReference>
<proteinExistence type="inferred from homology"/>
<evidence type="ECO:0000256" key="2">
    <source>
        <dbReference type="ARBA" id="ARBA00023015"/>
    </source>
</evidence>
<dbReference type="Pfam" id="PF03466">
    <property type="entry name" value="LysR_substrate"/>
    <property type="match status" value="1"/>
</dbReference>
<dbReference type="PROSITE" id="PS50931">
    <property type="entry name" value="HTH_LYSR"/>
    <property type="match status" value="1"/>
</dbReference>
<evidence type="ECO:0000256" key="1">
    <source>
        <dbReference type="ARBA" id="ARBA00009437"/>
    </source>
</evidence>
<dbReference type="Pfam" id="PF00126">
    <property type="entry name" value="HTH_1"/>
    <property type="match status" value="1"/>
</dbReference>
<evidence type="ECO:0000256" key="4">
    <source>
        <dbReference type="ARBA" id="ARBA00023163"/>
    </source>
</evidence>
<dbReference type="PRINTS" id="PR00039">
    <property type="entry name" value="HTHLYSR"/>
</dbReference>
<sequence>MLDTWSLRVLVEVAARGSFSAAAEALSMTQPAVSRQIGGLERRVGVRLFRRSPRGVSPTPAGEAALAHALEVLDGLRNMSARLAAFRDLETGSLRMSAFPSANTVLVPEAIRRFRGAHPGVEITLVRHDPAGPLPAIRAGAVDVALVTGWELYADPERARHHGDTTTVGLDDVELTPLLDEELLVALPAAHRLASRTRIRLTDLAGEAWIEGAFPDCLGPLTELTEALGAPPRVGFFCDDWNGKQALVSSGSGITLVPPLARTAVRRDIVLRPTEPALPPRRLYAVTAPPPHRGPAAEAMLGLLGELIAEYRR</sequence>
<feature type="domain" description="HTH lysR-type" evidence="5">
    <location>
        <begin position="2"/>
        <end position="59"/>
    </location>
</feature>
<keyword evidence="2" id="KW-0805">Transcription regulation</keyword>
<reference evidence="6" key="1">
    <citation type="submission" date="2021-01" db="EMBL/GenBank/DDBJ databases">
        <title>Whole genome shotgun sequence of Virgisporangium aliadipatigenens NBRC 105644.</title>
        <authorList>
            <person name="Komaki H."/>
            <person name="Tamura T."/>
        </authorList>
    </citation>
    <scope>NUCLEOTIDE SEQUENCE</scope>
    <source>
        <strain evidence="6">NBRC 105644</strain>
    </source>
</reference>
<comment type="caution">
    <text evidence="6">The sequence shown here is derived from an EMBL/GenBank/DDBJ whole genome shotgun (WGS) entry which is preliminary data.</text>
</comment>
<dbReference type="GO" id="GO:0032993">
    <property type="term" value="C:protein-DNA complex"/>
    <property type="evidence" value="ECO:0007669"/>
    <property type="project" value="TreeGrafter"/>
</dbReference>
<dbReference type="GO" id="GO:0003677">
    <property type="term" value="F:DNA binding"/>
    <property type="evidence" value="ECO:0007669"/>
    <property type="project" value="UniProtKB-KW"/>
</dbReference>
<dbReference type="InterPro" id="IPR036390">
    <property type="entry name" value="WH_DNA-bd_sf"/>
</dbReference>
<evidence type="ECO:0000313" key="6">
    <source>
        <dbReference type="EMBL" id="GIJ48060.1"/>
    </source>
</evidence>
<dbReference type="RefSeq" id="WP_203901562.1">
    <property type="nucleotide sequence ID" value="NZ_BOPF01000019.1"/>
</dbReference>
<dbReference type="EMBL" id="BOPF01000019">
    <property type="protein sequence ID" value="GIJ48060.1"/>
    <property type="molecule type" value="Genomic_DNA"/>
</dbReference>
<organism evidence="6 7">
    <name type="scientific">Virgisporangium aliadipatigenens</name>
    <dbReference type="NCBI Taxonomy" id="741659"/>
    <lineage>
        <taxon>Bacteria</taxon>
        <taxon>Bacillati</taxon>
        <taxon>Actinomycetota</taxon>
        <taxon>Actinomycetes</taxon>
        <taxon>Micromonosporales</taxon>
        <taxon>Micromonosporaceae</taxon>
        <taxon>Virgisporangium</taxon>
    </lineage>
</organism>
<dbReference type="PANTHER" id="PTHR30346">
    <property type="entry name" value="TRANSCRIPTIONAL DUAL REGULATOR HCAR-RELATED"/>
    <property type="match status" value="1"/>
</dbReference>
<dbReference type="SUPFAM" id="SSF53850">
    <property type="entry name" value="Periplasmic binding protein-like II"/>
    <property type="match status" value="1"/>
</dbReference>
<keyword evidence="7" id="KW-1185">Reference proteome</keyword>